<dbReference type="Proteomes" id="UP000834106">
    <property type="component" value="Chromosome 1"/>
</dbReference>
<protein>
    <recommendedName>
        <fullName evidence="1">SAND domain-containing protein</fullName>
    </recommendedName>
</protein>
<accession>A0AAD1YR18</accession>
<evidence type="ECO:0000259" key="1">
    <source>
        <dbReference type="PROSITE" id="PS50864"/>
    </source>
</evidence>
<dbReference type="Pfam" id="PF23293">
    <property type="entry name" value="zf_ULT1"/>
    <property type="match status" value="1"/>
</dbReference>
<reference evidence="2" key="1">
    <citation type="submission" date="2023-05" db="EMBL/GenBank/DDBJ databases">
        <authorList>
            <person name="Huff M."/>
        </authorList>
    </citation>
    <scope>NUCLEOTIDE SEQUENCE</scope>
</reference>
<dbReference type="GO" id="GO:0005829">
    <property type="term" value="C:cytosol"/>
    <property type="evidence" value="ECO:0007669"/>
    <property type="project" value="TreeGrafter"/>
</dbReference>
<dbReference type="Gene3D" id="1.25.40.10">
    <property type="entry name" value="Tetratricopeptide repeat domain"/>
    <property type="match status" value="1"/>
</dbReference>
<name>A0AAD1YR18_9LAMI</name>
<dbReference type="InterPro" id="IPR057012">
    <property type="entry name" value="ULT1/2_Znf"/>
</dbReference>
<dbReference type="PANTHER" id="PTHR34053:SF1">
    <property type="entry name" value="PROTEIN ULTRAPETALA 1"/>
    <property type="match status" value="1"/>
</dbReference>
<keyword evidence="3" id="KW-1185">Reference proteome</keyword>
<evidence type="ECO:0000313" key="2">
    <source>
        <dbReference type="EMBL" id="CAI9754863.1"/>
    </source>
</evidence>
<dbReference type="PROSITE" id="PS50864">
    <property type="entry name" value="SAND"/>
    <property type="match status" value="1"/>
</dbReference>
<proteinExistence type="predicted"/>
<dbReference type="GO" id="GO:0005634">
    <property type="term" value="C:nucleus"/>
    <property type="evidence" value="ECO:0007669"/>
    <property type="project" value="TreeGrafter"/>
</dbReference>
<dbReference type="InterPro" id="IPR020533">
    <property type="entry name" value="Developmental_reg_ULTRAPETALA"/>
</dbReference>
<dbReference type="InterPro" id="IPR011990">
    <property type="entry name" value="TPR-like_helical_dom_sf"/>
</dbReference>
<dbReference type="InterPro" id="IPR057011">
    <property type="entry name" value="ULT1/2_SAND"/>
</dbReference>
<dbReference type="Gene3D" id="3.10.390.10">
    <property type="entry name" value="SAND domain-like"/>
    <property type="match status" value="1"/>
</dbReference>
<feature type="domain" description="SAND" evidence="1">
    <location>
        <begin position="50"/>
        <end position="127"/>
    </location>
</feature>
<dbReference type="InterPro" id="IPR000770">
    <property type="entry name" value="SAND_dom"/>
</dbReference>
<dbReference type="InterPro" id="IPR010919">
    <property type="entry name" value="SAND-like_dom_sf"/>
</dbReference>
<organism evidence="2 3">
    <name type="scientific">Fraxinus pennsylvanica</name>
    <dbReference type="NCBI Taxonomy" id="56036"/>
    <lineage>
        <taxon>Eukaryota</taxon>
        <taxon>Viridiplantae</taxon>
        <taxon>Streptophyta</taxon>
        <taxon>Embryophyta</taxon>
        <taxon>Tracheophyta</taxon>
        <taxon>Spermatophyta</taxon>
        <taxon>Magnoliopsida</taxon>
        <taxon>eudicotyledons</taxon>
        <taxon>Gunneridae</taxon>
        <taxon>Pentapetalae</taxon>
        <taxon>asterids</taxon>
        <taxon>lamiids</taxon>
        <taxon>Lamiales</taxon>
        <taxon>Oleaceae</taxon>
        <taxon>Oleeae</taxon>
        <taxon>Fraxinus</taxon>
    </lineage>
</organism>
<dbReference type="EMBL" id="OU503036">
    <property type="protein sequence ID" value="CAI9754863.1"/>
    <property type="molecule type" value="Genomic_DNA"/>
</dbReference>
<sequence length="396" mass="44801">MSMAEVYGECIVQPNTSPLCRQRAFEGERMSEVRKRKNMENGCAMFFSDDEVRDMTGFKRCDDYVEVTCGCTSHTYGDAVGTLRVFVSGDLEIHCECTPGCQEDKLTPAAFEKHSGRETARKWKNNIWVIVDGEKVPIFKTALLKYYNKALKNANGSHRSQTGKPCHRDELIRCSQCNKLRRFRLRSKEECRIYHDILLNENWKCSDIPYDKITCDDDEERASRRVYMGCSRSPTCKGCTTCGVCGAQGVEHGEMSHAVIIKFGFGFNNVIISALIDMNGRNHEPGFLIKAWQFFYFMHRLYGFSTDGYTFGSILTALGNLGSLKQGFELHAKLWTVLCACAGLAAVKLGKEVHCQYLKRGGWKDDVVESALVDLYAKCSFADSAYRTFKSTPLRD</sequence>
<dbReference type="PANTHER" id="PTHR34053">
    <property type="entry name" value="PROTEIN ULTRAPETALA 1"/>
    <property type="match status" value="1"/>
</dbReference>
<dbReference type="GO" id="GO:0003677">
    <property type="term" value="F:DNA binding"/>
    <property type="evidence" value="ECO:0007669"/>
    <property type="project" value="InterPro"/>
</dbReference>
<dbReference type="Pfam" id="PF23292">
    <property type="entry name" value="SAND_ULT1"/>
    <property type="match status" value="1"/>
</dbReference>
<gene>
    <name evidence="2" type="ORF">FPE_LOCUS2294</name>
</gene>
<evidence type="ECO:0000313" key="3">
    <source>
        <dbReference type="Proteomes" id="UP000834106"/>
    </source>
</evidence>
<dbReference type="AlphaFoldDB" id="A0AAD1YR18"/>